<dbReference type="AlphaFoldDB" id="A0A9P5VNI7"/>
<keyword evidence="3" id="KW-1185">Reference proteome</keyword>
<gene>
    <name evidence="2" type="ORF">BG006_002931</name>
</gene>
<name>A0A9P5VNI7_9FUNG</name>
<evidence type="ECO:0000313" key="2">
    <source>
        <dbReference type="EMBL" id="KAF9333952.1"/>
    </source>
</evidence>
<proteinExistence type="predicted"/>
<dbReference type="EMBL" id="JAAAUY010000174">
    <property type="protein sequence ID" value="KAF9333952.1"/>
    <property type="molecule type" value="Genomic_DNA"/>
</dbReference>
<comment type="caution">
    <text evidence="2">The sequence shown here is derived from an EMBL/GenBank/DDBJ whole genome shotgun (WGS) entry which is preliminary data.</text>
</comment>
<sequence>MAQSSRPLSASTNSICKSVQFSRFIKISFTYPEDEYDRTALEPAKLTFSEASELMQLRINWKQEMKKRLEAERSSSGCDTDDSEDGCVPEASPISGASGSRSRHHTTVYDRDADQDHDPSHHAILQPAYPLLSSSGLPSVHSAPASSLSLQDAYGLGSHVNGSKSSLCSSCSCHSDCHHYIDDLPHKTVSGRTGSSSMMHRHSQLHRSKDDVQCLA</sequence>
<evidence type="ECO:0000313" key="3">
    <source>
        <dbReference type="Proteomes" id="UP000696485"/>
    </source>
</evidence>
<feature type="region of interest" description="Disordered" evidence="1">
    <location>
        <begin position="72"/>
        <end position="121"/>
    </location>
</feature>
<feature type="region of interest" description="Disordered" evidence="1">
    <location>
        <begin position="191"/>
        <end position="216"/>
    </location>
</feature>
<dbReference type="Proteomes" id="UP000696485">
    <property type="component" value="Unassembled WGS sequence"/>
</dbReference>
<feature type="compositionally biased region" description="Basic and acidic residues" evidence="1">
    <location>
        <begin position="207"/>
        <end position="216"/>
    </location>
</feature>
<organism evidence="2 3">
    <name type="scientific">Podila minutissima</name>
    <dbReference type="NCBI Taxonomy" id="64525"/>
    <lineage>
        <taxon>Eukaryota</taxon>
        <taxon>Fungi</taxon>
        <taxon>Fungi incertae sedis</taxon>
        <taxon>Mucoromycota</taxon>
        <taxon>Mortierellomycotina</taxon>
        <taxon>Mortierellomycetes</taxon>
        <taxon>Mortierellales</taxon>
        <taxon>Mortierellaceae</taxon>
        <taxon>Podila</taxon>
    </lineage>
</organism>
<evidence type="ECO:0000256" key="1">
    <source>
        <dbReference type="SAM" id="MobiDB-lite"/>
    </source>
</evidence>
<protein>
    <submittedName>
        <fullName evidence="2">Uncharacterized protein</fullName>
    </submittedName>
</protein>
<feature type="compositionally biased region" description="Basic and acidic residues" evidence="1">
    <location>
        <begin position="107"/>
        <end position="121"/>
    </location>
</feature>
<reference evidence="2" key="1">
    <citation type="journal article" date="2020" name="Fungal Divers.">
        <title>Resolving the Mortierellaceae phylogeny through synthesis of multi-gene phylogenetics and phylogenomics.</title>
        <authorList>
            <person name="Vandepol N."/>
            <person name="Liber J."/>
            <person name="Desiro A."/>
            <person name="Na H."/>
            <person name="Kennedy M."/>
            <person name="Barry K."/>
            <person name="Grigoriev I.V."/>
            <person name="Miller A.N."/>
            <person name="O'Donnell K."/>
            <person name="Stajich J.E."/>
            <person name="Bonito G."/>
        </authorList>
    </citation>
    <scope>NUCLEOTIDE SEQUENCE</scope>
    <source>
        <strain evidence="2">NVP1</strain>
    </source>
</reference>
<accession>A0A9P5VNI7</accession>